<comment type="caution">
    <text evidence="3">The sequence shown here is derived from an EMBL/GenBank/DDBJ whole genome shotgun (WGS) entry which is preliminary data.</text>
</comment>
<dbReference type="InterPro" id="IPR014710">
    <property type="entry name" value="RmlC-like_jellyroll"/>
</dbReference>
<dbReference type="AlphaFoldDB" id="A0A1G1XPB3"/>
<dbReference type="Pfam" id="PF07883">
    <property type="entry name" value="Cupin_2"/>
    <property type="match status" value="1"/>
</dbReference>
<gene>
    <name evidence="3" type="ORF">A2Y67_04080</name>
</gene>
<dbReference type="Proteomes" id="UP000176260">
    <property type="component" value="Unassembled WGS sequence"/>
</dbReference>
<evidence type="ECO:0000256" key="1">
    <source>
        <dbReference type="SAM" id="MobiDB-lite"/>
    </source>
</evidence>
<dbReference type="InterPro" id="IPR011051">
    <property type="entry name" value="RmlC_Cupin_sf"/>
</dbReference>
<dbReference type="SUPFAM" id="SSF51182">
    <property type="entry name" value="RmlC-like cupins"/>
    <property type="match status" value="1"/>
</dbReference>
<feature type="region of interest" description="Disordered" evidence="1">
    <location>
        <begin position="108"/>
        <end position="131"/>
    </location>
</feature>
<dbReference type="CDD" id="cd02223">
    <property type="entry name" value="cupin_Bh2720-like"/>
    <property type="match status" value="1"/>
</dbReference>
<sequence>MSFQTNIIEATKKNKFFRQVLFTGKKSQLVVMSIKKNGEIGEETHDNVEQILFFLRGEGKAILDGVESPITKGDVVIVTPGTKHNFINTGKGALKVYTVYCPPNHIDGRIHKTKKQADKDKEDEEFGHQVQ</sequence>
<evidence type="ECO:0000313" key="4">
    <source>
        <dbReference type="Proteomes" id="UP000176260"/>
    </source>
</evidence>
<dbReference type="PANTHER" id="PTHR43346">
    <property type="entry name" value="LIGAND BINDING DOMAIN PROTEIN, PUTATIVE (AFU_ORTHOLOGUE AFUA_6G14370)-RELATED"/>
    <property type="match status" value="1"/>
</dbReference>
<name>A0A1G1XPB3_9BACT</name>
<dbReference type="PANTHER" id="PTHR43346:SF1">
    <property type="entry name" value="QUERCETIN 2,3-DIOXYGENASE-RELATED"/>
    <property type="match status" value="1"/>
</dbReference>
<feature type="compositionally biased region" description="Basic and acidic residues" evidence="1">
    <location>
        <begin position="108"/>
        <end position="120"/>
    </location>
</feature>
<dbReference type="InterPro" id="IPR052538">
    <property type="entry name" value="Flavonoid_dioxygenase-like"/>
</dbReference>
<dbReference type="InterPro" id="IPR013096">
    <property type="entry name" value="Cupin_2"/>
</dbReference>
<evidence type="ECO:0000259" key="2">
    <source>
        <dbReference type="Pfam" id="PF07883"/>
    </source>
</evidence>
<protein>
    <recommendedName>
        <fullName evidence="2">Cupin type-2 domain-containing protein</fullName>
    </recommendedName>
</protein>
<dbReference type="EMBL" id="MHIA01000023">
    <property type="protein sequence ID" value="OGY41792.1"/>
    <property type="molecule type" value="Genomic_DNA"/>
</dbReference>
<organism evidence="3 4">
    <name type="scientific">Candidatus Buchananbacteria bacterium RBG_13_39_9</name>
    <dbReference type="NCBI Taxonomy" id="1797531"/>
    <lineage>
        <taxon>Bacteria</taxon>
        <taxon>Candidatus Buchananiibacteriota</taxon>
    </lineage>
</organism>
<accession>A0A1G1XPB3</accession>
<reference evidence="3 4" key="1">
    <citation type="journal article" date="2016" name="Nat. Commun.">
        <title>Thousands of microbial genomes shed light on interconnected biogeochemical processes in an aquifer system.</title>
        <authorList>
            <person name="Anantharaman K."/>
            <person name="Brown C.T."/>
            <person name="Hug L.A."/>
            <person name="Sharon I."/>
            <person name="Castelle C.J."/>
            <person name="Probst A.J."/>
            <person name="Thomas B.C."/>
            <person name="Singh A."/>
            <person name="Wilkins M.J."/>
            <person name="Karaoz U."/>
            <person name="Brodie E.L."/>
            <person name="Williams K.H."/>
            <person name="Hubbard S.S."/>
            <person name="Banfield J.F."/>
        </authorList>
    </citation>
    <scope>NUCLEOTIDE SEQUENCE [LARGE SCALE GENOMIC DNA]</scope>
</reference>
<proteinExistence type="predicted"/>
<evidence type="ECO:0000313" key="3">
    <source>
        <dbReference type="EMBL" id="OGY41792.1"/>
    </source>
</evidence>
<dbReference type="Gene3D" id="2.60.120.10">
    <property type="entry name" value="Jelly Rolls"/>
    <property type="match status" value="1"/>
</dbReference>
<feature type="domain" description="Cupin type-2" evidence="2">
    <location>
        <begin position="31"/>
        <end position="100"/>
    </location>
</feature>